<dbReference type="AlphaFoldDB" id="A0A382C0M2"/>
<name>A0A382C0M2_9ZZZZ</name>
<organism evidence="1">
    <name type="scientific">marine metagenome</name>
    <dbReference type="NCBI Taxonomy" id="408172"/>
    <lineage>
        <taxon>unclassified sequences</taxon>
        <taxon>metagenomes</taxon>
        <taxon>ecological metagenomes</taxon>
    </lineage>
</organism>
<evidence type="ECO:0000313" key="1">
    <source>
        <dbReference type="EMBL" id="SVB19414.1"/>
    </source>
</evidence>
<accession>A0A382C0M2</accession>
<dbReference type="EMBL" id="UINC01032179">
    <property type="protein sequence ID" value="SVB19414.1"/>
    <property type="molecule type" value="Genomic_DNA"/>
</dbReference>
<gene>
    <name evidence="1" type="ORF">METZ01_LOCUS172268</name>
</gene>
<proteinExistence type="predicted"/>
<protein>
    <submittedName>
        <fullName evidence="1">Uncharacterized protein</fullName>
    </submittedName>
</protein>
<reference evidence="1" key="1">
    <citation type="submission" date="2018-05" db="EMBL/GenBank/DDBJ databases">
        <authorList>
            <person name="Lanie J.A."/>
            <person name="Ng W.-L."/>
            <person name="Kazmierczak K.M."/>
            <person name="Andrzejewski T.M."/>
            <person name="Davidsen T.M."/>
            <person name="Wayne K.J."/>
            <person name="Tettelin H."/>
            <person name="Glass J.I."/>
            <person name="Rusch D."/>
            <person name="Podicherti R."/>
            <person name="Tsui H.-C.T."/>
            <person name="Winkler M.E."/>
        </authorList>
    </citation>
    <scope>NUCLEOTIDE SEQUENCE</scope>
</reference>
<sequence length="131" mass="16022">MNKPSEKFYGKQLVQQYEDLLNYCKADNRAFPINWYKVMEILETRKLPRHCWGYYDSLILGYWNDYNVSQKIERFHKQIRYGAFMTHSPTHFKKLKDFLMNLKKDEWSYKWLDDSRNEDTSPFFPLGRLSS</sequence>